<organism evidence="2">
    <name type="scientific">bioreactor metagenome</name>
    <dbReference type="NCBI Taxonomy" id="1076179"/>
    <lineage>
        <taxon>unclassified sequences</taxon>
        <taxon>metagenomes</taxon>
        <taxon>ecological metagenomes</taxon>
    </lineage>
</organism>
<feature type="transmembrane region" description="Helical" evidence="1">
    <location>
        <begin position="35"/>
        <end position="55"/>
    </location>
</feature>
<evidence type="ECO:0000313" key="2">
    <source>
        <dbReference type="EMBL" id="MPN16521.1"/>
    </source>
</evidence>
<proteinExistence type="predicted"/>
<keyword evidence="1" id="KW-0812">Transmembrane</keyword>
<dbReference type="AlphaFoldDB" id="A0A645FQ29"/>
<protein>
    <submittedName>
        <fullName evidence="2">Uncharacterized protein</fullName>
    </submittedName>
</protein>
<comment type="caution">
    <text evidence="2">The sequence shown here is derived from an EMBL/GenBank/DDBJ whole genome shotgun (WGS) entry which is preliminary data.</text>
</comment>
<reference evidence="2" key="1">
    <citation type="submission" date="2019-08" db="EMBL/GenBank/DDBJ databases">
        <authorList>
            <person name="Kucharzyk K."/>
            <person name="Murdoch R.W."/>
            <person name="Higgins S."/>
            <person name="Loffler F."/>
        </authorList>
    </citation>
    <scope>NUCLEOTIDE SEQUENCE</scope>
</reference>
<sequence length="58" mass="6721">MSKLTPYILINLLVYNISVHMESKHSAHYTKNDGIKIILLSILFFFFVTMVLAIVHEI</sequence>
<accession>A0A645FQ29</accession>
<gene>
    <name evidence="2" type="ORF">SDC9_163865</name>
</gene>
<keyword evidence="1" id="KW-1133">Transmembrane helix</keyword>
<name>A0A645FQ29_9ZZZZ</name>
<evidence type="ECO:0000256" key="1">
    <source>
        <dbReference type="SAM" id="Phobius"/>
    </source>
</evidence>
<keyword evidence="1" id="KW-0472">Membrane</keyword>
<dbReference type="EMBL" id="VSSQ01063491">
    <property type="protein sequence ID" value="MPN16521.1"/>
    <property type="molecule type" value="Genomic_DNA"/>
</dbReference>